<protein>
    <recommendedName>
        <fullName evidence="5">Fibroin-3 related protein</fullName>
    </recommendedName>
</protein>
<keyword evidence="4" id="KW-1185">Reference proteome</keyword>
<feature type="compositionally biased region" description="Low complexity" evidence="1">
    <location>
        <begin position="224"/>
        <end position="239"/>
    </location>
</feature>
<feature type="compositionally biased region" description="Low complexity" evidence="1">
    <location>
        <begin position="446"/>
        <end position="461"/>
    </location>
</feature>
<feature type="transmembrane region" description="Helical" evidence="2">
    <location>
        <begin position="58"/>
        <end position="76"/>
    </location>
</feature>
<feature type="compositionally biased region" description="Polar residues" evidence="1">
    <location>
        <begin position="362"/>
        <end position="383"/>
    </location>
</feature>
<name>A0AAE0NKK5_9PEZI</name>
<proteinExistence type="predicted"/>
<feature type="region of interest" description="Disordered" evidence="1">
    <location>
        <begin position="224"/>
        <end position="246"/>
    </location>
</feature>
<reference evidence="3" key="2">
    <citation type="submission" date="2023-06" db="EMBL/GenBank/DDBJ databases">
        <authorList>
            <consortium name="Lawrence Berkeley National Laboratory"/>
            <person name="Haridas S."/>
            <person name="Hensen N."/>
            <person name="Bonometti L."/>
            <person name="Westerberg I."/>
            <person name="Brannstrom I.O."/>
            <person name="Guillou S."/>
            <person name="Cros-Aarteil S."/>
            <person name="Calhoun S."/>
            <person name="Kuo A."/>
            <person name="Mondo S."/>
            <person name="Pangilinan J."/>
            <person name="Riley R."/>
            <person name="Labutti K."/>
            <person name="Andreopoulos B."/>
            <person name="Lipzen A."/>
            <person name="Chen C."/>
            <person name="Yanf M."/>
            <person name="Daum C."/>
            <person name="Ng V."/>
            <person name="Clum A."/>
            <person name="Steindorff A."/>
            <person name="Ohm R."/>
            <person name="Martin F."/>
            <person name="Silar P."/>
            <person name="Natvig D."/>
            <person name="Lalanne C."/>
            <person name="Gautier V."/>
            <person name="Ament-Velasquez S.L."/>
            <person name="Kruys A."/>
            <person name="Hutchinson M.I."/>
            <person name="Powell A.J."/>
            <person name="Barry K."/>
            <person name="Miller A.N."/>
            <person name="Grigoriev I.V."/>
            <person name="Debuchy R."/>
            <person name="Gladieux P."/>
            <person name="Thoren M.H."/>
            <person name="Johannesson H."/>
        </authorList>
    </citation>
    <scope>NUCLEOTIDE SEQUENCE</scope>
    <source>
        <strain evidence="3">CBS 958.72</strain>
    </source>
</reference>
<evidence type="ECO:0000256" key="1">
    <source>
        <dbReference type="SAM" id="MobiDB-lite"/>
    </source>
</evidence>
<dbReference type="AlphaFoldDB" id="A0AAE0NKK5"/>
<comment type="caution">
    <text evidence="3">The sequence shown here is derived from an EMBL/GenBank/DDBJ whole genome shotgun (WGS) entry which is preliminary data.</text>
</comment>
<gene>
    <name evidence="3" type="ORF">B0T24DRAFT_42880</name>
</gene>
<dbReference type="InterPro" id="IPR037504">
    <property type="entry name" value="PSI_induc_2"/>
</dbReference>
<dbReference type="GO" id="GO:0005935">
    <property type="term" value="C:cellular bud neck"/>
    <property type="evidence" value="ECO:0007669"/>
    <property type="project" value="TreeGrafter"/>
</dbReference>
<dbReference type="Proteomes" id="UP001287356">
    <property type="component" value="Unassembled WGS sequence"/>
</dbReference>
<dbReference type="PANTHER" id="PTHR40018:SF1">
    <property type="entry name" value="[PSI+] INDUCTION PROTEIN 2"/>
    <property type="match status" value="1"/>
</dbReference>
<evidence type="ECO:0000313" key="3">
    <source>
        <dbReference type="EMBL" id="KAK3383267.1"/>
    </source>
</evidence>
<evidence type="ECO:0000256" key="2">
    <source>
        <dbReference type="SAM" id="Phobius"/>
    </source>
</evidence>
<reference evidence="3" key="1">
    <citation type="journal article" date="2023" name="Mol. Phylogenet. Evol.">
        <title>Genome-scale phylogeny and comparative genomics of the fungal order Sordariales.</title>
        <authorList>
            <person name="Hensen N."/>
            <person name="Bonometti L."/>
            <person name="Westerberg I."/>
            <person name="Brannstrom I.O."/>
            <person name="Guillou S."/>
            <person name="Cros-Aarteil S."/>
            <person name="Calhoun S."/>
            <person name="Haridas S."/>
            <person name="Kuo A."/>
            <person name="Mondo S."/>
            <person name="Pangilinan J."/>
            <person name="Riley R."/>
            <person name="LaButti K."/>
            <person name="Andreopoulos B."/>
            <person name="Lipzen A."/>
            <person name="Chen C."/>
            <person name="Yan M."/>
            <person name="Daum C."/>
            <person name="Ng V."/>
            <person name="Clum A."/>
            <person name="Steindorff A."/>
            <person name="Ohm R.A."/>
            <person name="Martin F."/>
            <person name="Silar P."/>
            <person name="Natvig D.O."/>
            <person name="Lalanne C."/>
            <person name="Gautier V."/>
            <person name="Ament-Velasquez S.L."/>
            <person name="Kruys A."/>
            <person name="Hutchinson M.I."/>
            <person name="Powell A.J."/>
            <person name="Barry K."/>
            <person name="Miller A.N."/>
            <person name="Grigoriev I.V."/>
            <person name="Debuchy R."/>
            <person name="Gladieux P."/>
            <person name="Hiltunen Thoren M."/>
            <person name="Johannesson H."/>
        </authorList>
    </citation>
    <scope>NUCLEOTIDE SEQUENCE</scope>
    <source>
        <strain evidence="3">CBS 958.72</strain>
    </source>
</reference>
<dbReference type="GO" id="GO:0005886">
    <property type="term" value="C:plasma membrane"/>
    <property type="evidence" value="ECO:0007669"/>
    <property type="project" value="TreeGrafter"/>
</dbReference>
<sequence length="538" mass="57320">MPAVNVAMERSLREGFMQLLVASLRPAIQKRDIQGQVNDVKTAFSSWDNCMQATYCKWPVIAVIIVGGLFLISIIWCAARCLCCGLSCCCECCQCLKCCGNCCGCCDPPKGSRAKYLDEPYVPPNNQYKSQPPMDPGFARAAAIPPPARAAAVPEPPQYAEFDVSKKTAAPVNEDALPEMPSWEGAGSKKVLLEEDAVEMDTLKKPEASGQNAALAGTAAAGAIAGPSSPAPSPGVRSPYGPPTGVPGSNGYFPPAPVEADAYSQHTGHMDGYQQPGAAYSQASIPVDQGYGVAGAAVMGPGRRSPRAYNDAGYNDGVYGQGRGYGPPARQGSYDTRQEPYDNYGSQSQGSQGYGIGAARRSPQSPYDAQQSTPYPQDQNTPYHQDHIQPPPAPRADYGAQGDYHSQSNYHQADYSALDDVYNSYDSRPATGRQYSSDSTRPLQAPPSTSSQRQQQLQPQQYAHEMPANETGGFDFNPAAYSRPTPGPAANANAGGYRQPSPIQLQPQGAAASTYQGFQPYQPPSQRQQQNSGWGGAQ</sequence>
<evidence type="ECO:0000313" key="4">
    <source>
        <dbReference type="Proteomes" id="UP001287356"/>
    </source>
</evidence>
<feature type="compositionally biased region" description="Polar residues" evidence="1">
    <location>
        <begin position="433"/>
        <end position="442"/>
    </location>
</feature>
<feature type="region of interest" description="Disordered" evidence="1">
    <location>
        <begin position="308"/>
        <end position="538"/>
    </location>
</feature>
<keyword evidence="2" id="KW-1133">Transmembrane helix</keyword>
<feature type="compositionally biased region" description="Polar residues" evidence="1">
    <location>
        <begin position="501"/>
        <end position="517"/>
    </location>
</feature>
<dbReference type="PANTHER" id="PTHR40018">
    <property type="entry name" value="[PSI+] INDUCTION PROTEIN 2"/>
    <property type="match status" value="1"/>
</dbReference>
<keyword evidence="2" id="KW-0812">Transmembrane</keyword>
<dbReference type="EMBL" id="JAULSN010000001">
    <property type="protein sequence ID" value="KAK3383267.1"/>
    <property type="molecule type" value="Genomic_DNA"/>
</dbReference>
<accession>A0AAE0NKK5</accession>
<evidence type="ECO:0008006" key="5">
    <source>
        <dbReference type="Google" id="ProtNLM"/>
    </source>
</evidence>
<keyword evidence="2" id="KW-0472">Membrane</keyword>
<organism evidence="3 4">
    <name type="scientific">Lasiosphaeria ovina</name>
    <dbReference type="NCBI Taxonomy" id="92902"/>
    <lineage>
        <taxon>Eukaryota</taxon>
        <taxon>Fungi</taxon>
        <taxon>Dikarya</taxon>
        <taxon>Ascomycota</taxon>
        <taxon>Pezizomycotina</taxon>
        <taxon>Sordariomycetes</taxon>
        <taxon>Sordariomycetidae</taxon>
        <taxon>Sordariales</taxon>
        <taxon>Lasiosphaeriaceae</taxon>
        <taxon>Lasiosphaeria</taxon>
    </lineage>
</organism>